<organism evidence="1 2">
    <name type="scientific">Metapseudomonas otitidis</name>
    <dbReference type="NCBI Taxonomy" id="319939"/>
    <lineage>
        <taxon>Bacteria</taxon>
        <taxon>Pseudomonadati</taxon>
        <taxon>Pseudomonadota</taxon>
        <taxon>Gammaproteobacteria</taxon>
        <taxon>Pseudomonadales</taxon>
        <taxon>Pseudomonadaceae</taxon>
        <taxon>Metapseudomonas</taxon>
    </lineage>
</organism>
<reference evidence="1 2" key="1">
    <citation type="submission" date="2019-12" db="EMBL/GenBank/DDBJ databases">
        <title>complete genome sequences of Pseudomonas otitidis str. WP8-S17-CRE-03 isolated from wastewater treatment plant effluent.</title>
        <authorList>
            <person name="Sekizuka T."/>
            <person name="Itokawa K."/>
            <person name="Yatsu K."/>
            <person name="Inamine Y."/>
            <person name="Kuroda M."/>
        </authorList>
    </citation>
    <scope>NUCLEOTIDE SEQUENCE [LARGE SCALE GENOMIC DNA]</scope>
    <source>
        <strain evidence="1 2">WP8-S17-CRE-03</strain>
    </source>
</reference>
<proteinExistence type="predicted"/>
<dbReference type="AlphaFoldDB" id="A0A6S5RRI7"/>
<sequence length="204" mass="22435">MSNTDCALSVSTRIAQRVKRLPKGQPFCISRFAELGTRGAIAKAVARLVSRGELERVTRGVYMRPKQSKYIGRVRSSPLAVMEVITKANGETIQMHGAEAVRRLGLSTQMQVLPTFYTSGSTREIKVGNAVIRLRHVSSDRLQHASTKVGMVLTALYYIGKEGLSKQVISKITSALSSEELIKLRACKMPKWMRSALTLAAKDA</sequence>
<dbReference type="EMBL" id="AP022213">
    <property type="protein sequence ID" value="BBT18258.1"/>
    <property type="molecule type" value="Genomic_DNA"/>
</dbReference>
<dbReference type="RefSeq" id="WP_020309305.1">
    <property type="nucleotide sequence ID" value="NZ_AP022213.1"/>
</dbReference>
<gene>
    <name evidence="1" type="ORF">WP8S17C03_43070</name>
</gene>
<dbReference type="Pfam" id="PF19570">
    <property type="entry name" value="DUF6088"/>
    <property type="match status" value="1"/>
</dbReference>
<evidence type="ECO:0000313" key="1">
    <source>
        <dbReference type="EMBL" id="BBT18258.1"/>
    </source>
</evidence>
<accession>A0A6S5RRI7</accession>
<protein>
    <submittedName>
        <fullName evidence="1">Uncharacterized protein</fullName>
    </submittedName>
</protein>
<dbReference type="Proteomes" id="UP000515591">
    <property type="component" value="Chromosome"/>
</dbReference>
<evidence type="ECO:0000313" key="2">
    <source>
        <dbReference type="Proteomes" id="UP000515591"/>
    </source>
</evidence>
<name>A0A6S5RRI7_9GAMM</name>
<dbReference type="InterPro" id="IPR045738">
    <property type="entry name" value="DUF6088"/>
</dbReference>